<organism evidence="1 2">
    <name type="scientific">Cladophialophora chaetospira</name>
    <dbReference type="NCBI Taxonomy" id="386627"/>
    <lineage>
        <taxon>Eukaryota</taxon>
        <taxon>Fungi</taxon>
        <taxon>Dikarya</taxon>
        <taxon>Ascomycota</taxon>
        <taxon>Pezizomycotina</taxon>
        <taxon>Eurotiomycetes</taxon>
        <taxon>Chaetothyriomycetidae</taxon>
        <taxon>Chaetothyriales</taxon>
        <taxon>Herpotrichiellaceae</taxon>
        <taxon>Cladophialophora</taxon>
    </lineage>
</organism>
<keyword evidence="2" id="KW-1185">Reference proteome</keyword>
<dbReference type="AlphaFoldDB" id="A0AA38XHN3"/>
<reference evidence="1" key="1">
    <citation type="submission" date="2022-10" db="EMBL/GenBank/DDBJ databases">
        <title>Culturing micro-colonial fungi from biological soil crusts in the Mojave desert and describing Neophaeococcomyces mojavensis, and introducing the new genera and species Taxawa tesnikishii.</title>
        <authorList>
            <person name="Kurbessoian T."/>
            <person name="Stajich J.E."/>
        </authorList>
    </citation>
    <scope>NUCLEOTIDE SEQUENCE</scope>
    <source>
        <strain evidence="1">TK_41</strain>
    </source>
</reference>
<gene>
    <name evidence="1" type="ORF">H2200_003529</name>
</gene>
<evidence type="ECO:0000313" key="1">
    <source>
        <dbReference type="EMBL" id="KAJ9613587.1"/>
    </source>
</evidence>
<sequence length="89" mass="10063">MPPRRAPDGTELSFLGMPAEVRHNILRLGLLIEHNTTVEVVDPGSSQRDTTGAYYLEDDYQNAMSGWMEKCQFSGLGVLQTCKELYREQ</sequence>
<evidence type="ECO:0000313" key="2">
    <source>
        <dbReference type="Proteomes" id="UP001172673"/>
    </source>
</evidence>
<accession>A0AA38XHN3</accession>
<dbReference type="Proteomes" id="UP001172673">
    <property type="component" value="Unassembled WGS sequence"/>
</dbReference>
<name>A0AA38XHN3_9EURO</name>
<comment type="caution">
    <text evidence="1">The sequence shown here is derived from an EMBL/GenBank/DDBJ whole genome shotgun (WGS) entry which is preliminary data.</text>
</comment>
<dbReference type="EMBL" id="JAPDRK010000004">
    <property type="protein sequence ID" value="KAJ9613587.1"/>
    <property type="molecule type" value="Genomic_DNA"/>
</dbReference>
<protein>
    <submittedName>
        <fullName evidence="1">Uncharacterized protein</fullName>
    </submittedName>
</protein>
<proteinExistence type="predicted"/>